<proteinExistence type="predicted"/>
<dbReference type="InterPro" id="IPR013149">
    <property type="entry name" value="ADH-like_C"/>
</dbReference>
<dbReference type="EMBL" id="JBAKFM010000002">
    <property type="protein sequence ID" value="MEX0469102.1"/>
    <property type="molecule type" value="Genomic_DNA"/>
</dbReference>
<evidence type="ECO:0000313" key="5">
    <source>
        <dbReference type="Proteomes" id="UP001556709"/>
    </source>
</evidence>
<keyword evidence="5" id="KW-1185">Reference proteome</keyword>
<dbReference type="Pfam" id="PF00107">
    <property type="entry name" value="ADH_zinc_N"/>
    <property type="match status" value="1"/>
</dbReference>
<evidence type="ECO:0000313" key="4">
    <source>
        <dbReference type="EMBL" id="MEX0469102.1"/>
    </source>
</evidence>
<dbReference type="SUPFAM" id="SSF51735">
    <property type="entry name" value="NAD(P)-binding Rossmann-fold domains"/>
    <property type="match status" value="1"/>
</dbReference>
<dbReference type="InterPro" id="IPR011032">
    <property type="entry name" value="GroES-like_sf"/>
</dbReference>
<organism evidence="4 5">
    <name type="scientific">Spiribacter pallidus</name>
    <dbReference type="NCBI Taxonomy" id="1987936"/>
    <lineage>
        <taxon>Bacteria</taxon>
        <taxon>Pseudomonadati</taxon>
        <taxon>Pseudomonadota</taxon>
        <taxon>Gammaproteobacteria</taxon>
        <taxon>Chromatiales</taxon>
        <taxon>Ectothiorhodospiraceae</taxon>
        <taxon>Spiribacter</taxon>
    </lineage>
</organism>
<dbReference type="InterPro" id="IPR013154">
    <property type="entry name" value="ADH-like_N"/>
</dbReference>
<dbReference type="PANTHER" id="PTHR43401:SF2">
    <property type="entry name" value="L-THREONINE 3-DEHYDROGENASE"/>
    <property type="match status" value="1"/>
</dbReference>
<dbReference type="Pfam" id="PF08240">
    <property type="entry name" value="ADH_N"/>
    <property type="match status" value="1"/>
</dbReference>
<evidence type="ECO:0000259" key="3">
    <source>
        <dbReference type="Pfam" id="PF08240"/>
    </source>
</evidence>
<feature type="domain" description="Alcohol dehydrogenase-like C-terminal" evidence="2">
    <location>
        <begin position="171"/>
        <end position="292"/>
    </location>
</feature>
<gene>
    <name evidence="4" type="ORF">V6X73_05115</name>
</gene>
<dbReference type="PANTHER" id="PTHR43401">
    <property type="entry name" value="L-THREONINE 3-DEHYDROGENASE"/>
    <property type="match status" value="1"/>
</dbReference>
<dbReference type="Gene3D" id="3.40.50.720">
    <property type="entry name" value="NAD(P)-binding Rossmann-like Domain"/>
    <property type="match status" value="1"/>
</dbReference>
<feature type="domain" description="Alcohol dehydrogenase-like N-terminal" evidence="3">
    <location>
        <begin position="24"/>
        <end position="128"/>
    </location>
</feature>
<name>A0ABV3TBU9_9GAMM</name>
<dbReference type="Gene3D" id="3.90.180.10">
    <property type="entry name" value="Medium-chain alcohol dehydrogenases, catalytic domain"/>
    <property type="match status" value="1"/>
</dbReference>
<protein>
    <submittedName>
        <fullName evidence="4">Alcohol dehydrogenase catalytic domain-containing protein</fullName>
    </submittedName>
</protein>
<dbReference type="Proteomes" id="UP001556709">
    <property type="component" value="Unassembled WGS sequence"/>
</dbReference>
<evidence type="ECO:0000256" key="1">
    <source>
        <dbReference type="ARBA" id="ARBA00023002"/>
    </source>
</evidence>
<dbReference type="InterPro" id="IPR036291">
    <property type="entry name" value="NAD(P)-bd_dom_sf"/>
</dbReference>
<dbReference type="SUPFAM" id="SSF50129">
    <property type="entry name" value="GroES-like"/>
    <property type="match status" value="1"/>
</dbReference>
<reference evidence="4 5" key="1">
    <citation type="submission" date="2024-02" db="EMBL/GenBank/DDBJ databases">
        <title>New especies of Spiribacter isolated from saline water.</title>
        <authorList>
            <person name="Leon M.J."/>
            <person name="De La Haba R."/>
            <person name="Sanchez-Porro C."/>
            <person name="Ventosa A."/>
        </authorList>
    </citation>
    <scope>NUCLEOTIDE SEQUENCE [LARGE SCALE GENOMIC DNA]</scope>
    <source>
        <strain evidence="5">ag22IC6-390</strain>
    </source>
</reference>
<accession>A0ABV3TBU9</accession>
<sequence length="337" mass="35432">MQALVYEGPQQLRLRDLENPRPEAGEALVRVERVGICGSDLHAYHGHDDRRPAPLILGHEPAGTVVSGPDAGRRVAVNPLVTCGRCRSCLSGRQNLCPDREILSMPPREGAFAEYIAVPYTNLFTVPDALGIAQAALAEPMAVAYHAVRLALAQIDSNLSTGTAFVIGGGAIGLGAALVLRARGLGRVVVLEANPLRREVLSAEPGLEVRSADDAALSGAGGCDLVVDAVGGEATRRIASDKARAGGVIIHPGLQGGLEGLDIRRMTLQEITFIGCYTYTMVDFAETVEWLAGGRFGALAWIEERPLAEGATAFAEIVDGRCAAPKVILDPTGSSTR</sequence>
<evidence type="ECO:0000259" key="2">
    <source>
        <dbReference type="Pfam" id="PF00107"/>
    </source>
</evidence>
<dbReference type="RefSeq" id="WP_367958665.1">
    <property type="nucleotide sequence ID" value="NZ_JBAKFK010000002.1"/>
</dbReference>
<comment type="caution">
    <text evidence="4">The sequence shown here is derived from an EMBL/GenBank/DDBJ whole genome shotgun (WGS) entry which is preliminary data.</text>
</comment>
<dbReference type="InterPro" id="IPR050129">
    <property type="entry name" value="Zn_alcohol_dh"/>
</dbReference>
<keyword evidence="1" id="KW-0560">Oxidoreductase</keyword>